<feature type="non-terminal residue" evidence="8">
    <location>
        <position position="100"/>
    </location>
</feature>
<dbReference type="GO" id="GO:0005737">
    <property type="term" value="C:cytoplasm"/>
    <property type="evidence" value="ECO:0007669"/>
    <property type="project" value="UniProtKB-ARBA"/>
</dbReference>
<keyword evidence="3" id="KW-0694">RNA-binding</keyword>
<sequence length="100" mass="11501">MVKQYECITVIDPAVTDAQKAELIQKVKGIMSNTKGDVEKVEDWGRRELAYKIKGKSQGLYIWFILRGEAGFIPELEAAFKLDERVLRHLILIRQKPDVI</sequence>
<keyword evidence="4 8" id="KW-0689">Ribosomal protein</keyword>
<dbReference type="AlphaFoldDB" id="A0A2M7SBK8"/>
<evidence type="ECO:0000256" key="2">
    <source>
        <dbReference type="ARBA" id="ARBA00022730"/>
    </source>
</evidence>
<dbReference type="GO" id="GO:0003735">
    <property type="term" value="F:structural constituent of ribosome"/>
    <property type="evidence" value="ECO:0007669"/>
    <property type="project" value="InterPro"/>
</dbReference>
<keyword evidence="5" id="KW-0687">Ribonucleoprotein</keyword>
<dbReference type="Pfam" id="PF01250">
    <property type="entry name" value="Ribosomal_S6"/>
    <property type="match status" value="1"/>
</dbReference>
<dbReference type="NCBIfam" id="TIGR00166">
    <property type="entry name" value="S6"/>
    <property type="match status" value="1"/>
</dbReference>
<dbReference type="InterPro" id="IPR000529">
    <property type="entry name" value="Ribosomal_bS6"/>
</dbReference>
<dbReference type="Proteomes" id="UP000229307">
    <property type="component" value="Unassembled WGS sequence"/>
</dbReference>
<dbReference type="PANTHER" id="PTHR21011:SF1">
    <property type="entry name" value="SMALL RIBOSOMAL SUBUNIT PROTEIN BS6M"/>
    <property type="match status" value="1"/>
</dbReference>
<evidence type="ECO:0000313" key="8">
    <source>
        <dbReference type="EMBL" id="PIZ16881.1"/>
    </source>
</evidence>
<evidence type="ECO:0000256" key="5">
    <source>
        <dbReference type="ARBA" id="ARBA00023274"/>
    </source>
</evidence>
<reference evidence="9" key="1">
    <citation type="submission" date="2017-09" db="EMBL/GenBank/DDBJ databases">
        <title>Depth-based differentiation of microbial function through sediment-hosted aquifers and enrichment of novel symbionts in the deep terrestrial subsurface.</title>
        <authorList>
            <person name="Probst A.J."/>
            <person name="Ladd B."/>
            <person name="Jarett J.K."/>
            <person name="Geller-Mcgrath D.E."/>
            <person name="Sieber C.M.K."/>
            <person name="Emerson J.B."/>
            <person name="Anantharaman K."/>
            <person name="Thomas B.C."/>
            <person name="Malmstrom R."/>
            <person name="Stieglmeier M."/>
            <person name="Klingl A."/>
            <person name="Woyke T."/>
            <person name="Ryan C.M."/>
            <person name="Banfield J.F."/>
        </authorList>
    </citation>
    <scope>NUCLEOTIDE SEQUENCE [LARGE SCALE GENOMIC DNA]</scope>
</reference>
<dbReference type="Gene3D" id="3.30.70.60">
    <property type="match status" value="1"/>
</dbReference>
<evidence type="ECO:0000256" key="4">
    <source>
        <dbReference type="ARBA" id="ARBA00022980"/>
    </source>
</evidence>
<gene>
    <name evidence="8" type="primary">rpsF</name>
    <name evidence="8" type="ORF">COY52_05835</name>
</gene>
<dbReference type="InterPro" id="IPR014717">
    <property type="entry name" value="Transl_elong_EF1B/ribsomal_bS6"/>
</dbReference>
<organism evidence="8 9">
    <name type="scientific">Candidatus Desantisbacteria bacterium CG_4_10_14_0_8_um_filter_48_22</name>
    <dbReference type="NCBI Taxonomy" id="1974543"/>
    <lineage>
        <taxon>Bacteria</taxon>
        <taxon>Candidatus Desantisiibacteriota</taxon>
    </lineage>
</organism>
<evidence type="ECO:0000256" key="3">
    <source>
        <dbReference type="ARBA" id="ARBA00022884"/>
    </source>
</evidence>
<dbReference type="InterPro" id="IPR020815">
    <property type="entry name" value="Ribosomal_bS6_CS"/>
</dbReference>
<keyword evidence="2" id="KW-0699">rRNA-binding</keyword>
<comment type="similarity">
    <text evidence="1">Belongs to the bacterial ribosomal protein bS6 family.</text>
</comment>
<evidence type="ECO:0000313" key="9">
    <source>
        <dbReference type="Proteomes" id="UP000229307"/>
    </source>
</evidence>
<protein>
    <recommendedName>
        <fullName evidence="6">Small ribosomal subunit protein bS6</fullName>
    </recommendedName>
    <alternativeName>
        <fullName evidence="7">30S ribosomal protein S6</fullName>
    </alternativeName>
</protein>
<dbReference type="GO" id="GO:0070181">
    <property type="term" value="F:small ribosomal subunit rRNA binding"/>
    <property type="evidence" value="ECO:0007669"/>
    <property type="project" value="TreeGrafter"/>
</dbReference>
<dbReference type="PROSITE" id="PS01048">
    <property type="entry name" value="RIBOSOMAL_S6"/>
    <property type="match status" value="1"/>
</dbReference>
<accession>A0A2M7SBK8</accession>
<dbReference type="PANTHER" id="PTHR21011">
    <property type="entry name" value="MITOCHONDRIAL 28S RIBOSOMAL PROTEIN S6"/>
    <property type="match status" value="1"/>
</dbReference>
<dbReference type="GO" id="GO:0006412">
    <property type="term" value="P:translation"/>
    <property type="evidence" value="ECO:0007669"/>
    <property type="project" value="InterPro"/>
</dbReference>
<dbReference type="GO" id="GO:0005840">
    <property type="term" value="C:ribosome"/>
    <property type="evidence" value="ECO:0007669"/>
    <property type="project" value="UniProtKB-KW"/>
</dbReference>
<evidence type="ECO:0000256" key="1">
    <source>
        <dbReference type="ARBA" id="ARBA00009512"/>
    </source>
</evidence>
<dbReference type="InterPro" id="IPR035980">
    <property type="entry name" value="Ribosomal_bS6_sf"/>
</dbReference>
<comment type="caution">
    <text evidence="8">The sequence shown here is derived from an EMBL/GenBank/DDBJ whole genome shotgun (WGS) entry which is preliminary data.</text>
</comment>
<dbReference type="SUPFAM" id="SSF54995">
    <property type="entry name" value="Ribosomal protein S6"/>
    <property type="match status" value="1"/>
</dbReference>
<dbReference type="InterPro" id="IPR020814">
    <property type="entry name" value="Ribosomal_S6_plastid/chlpt"/>
</dbReference>
<name>A0A2M7SBK8_9BACT</name>
<evidence type="ECO:0000256" key="7">
    <source>
        <dbReference type="ARBA" id="ARBA00035520"/>
    </source>
</evidence>
<evidence type="ECO:0000256" key="6">
    <source>
        <dbReference type="ARBA" id="ARBA00035294"/>
    </source>
</evidence>
<dbReference type="GO" id="GO:1990904">
    <property type="term" value="C:ribonucleoprotein complex"/>
    <property type="evidence" value="ECO:0007669"/>
    <property type="project" value="UniProtKB-KW"/>
</dbReference>
<dbReference type="HAMAP" id="MF_00360">
    <property type="entry name" value="Ribosomal_bS6"/>
    <property type="match status" value="1"/>
</dbReference>
<dbReference type="CDD" id="cd00473">
    <property type="entry name" value="bS6"/>
    <property type="match status" value="1"/>
</dbReference>
<proteinExistence type="inferred from homology"/>
<dbReference type="EMBL" id="PFMR01000159">
    <property type="protein sequence ID" value="PIZ16881.1"/>
    <property type="molecule type" value="Genomic_DNA"/>
</dbReference>